<accession>A0A3M8DU49</accession>
<dbReference type="PRINTS" id="PR00080">
    <property type="entry name" value="SDRFAMILY"/>
</dbReference>
<evidence type="ECO:0000313" key="4">
    <source>
        <dbReference type="Proteomes" id="UP000271031"/>
    </source>
</evidence>
<dbReference type="GO" id="GO:0047936">
    <property type="term" value="F:glucose 1-dehydrogenase [NAD(P)+] activity"/>
    <property type="evidence" value="ECO:0007669"/>
    <property type="project" value="UniProtKB-EC"/>
</dbReference>
<comment type="similarity">
    <text evidence="1">Belongs to the short-chain dehydrogenases/reductases (SDR) family.</text>
</comment>
<dbReference type="NCBIfam" id="NF005559">
    <property type="entry name" value="PRK07231.1"/>
    <property type="match status" value="1"/>
</dbReference>
<dbReference type="SUPFAM" id="SSF51735">
    <property type="entry name" value="NAD(P)-binding Rossmann-fold domains"/>
    <property type="match status" value="1"/>
</dbReference>
<dbReference type="AlphaFoldDB" id="A0A3M8DU49"/>
<dbReference type="PANTHER" id="PTHR42760:SF115">
    <property type="entry name" value="3-OXOACYL-[ACYL-CARRIER-PROTEIN] REDUCTASE FABG"/>
    <property type="match status" value="1"/>
</dbReference>
<comment type="caution">
    <text evidence="3">The sequence shown here is derived from an EMBL/GenBank/DDBJ whole genome shotgun (WGS) entry which is preliminary data.</text>
</comment>
<dbReference type="PROSITE" id="PS00061">
    <property type="entry name" value="ADH_SHORT"/>
    <property type="match status" value="1"/>
</dbReference>
<reference evidence="3 4" key="1">
    <citation type="submission" date="2018-10" db="EMBL/GenBank/DDBJ databases">
        <title>Phylogenomics of Brevibacillus.</title>
        <authorList>
            <person name="Dunlap C."/>
        </authorList>
    </citation>
    <scope>NUCLEOTIDE SEQUENCE [LARGE SCALE GENOMIC DNA]</scope>
    <source>
        <strain evidence="3 4">JCM 15716</strain>
    </source>
</reference>
<dbReference type="PANTHER" id="PTHR42760">
    <property type="entry name" value="SHORT-CHAIN DEHYDROGENASES/REDUCTASES FAMILY MEMBER"/>
    <property type="match status" value="1"/>
</dbReference>
<dbReference type="InterPro" id="IPR002347">
    <property type="entry name" value="SDR_fam"/>
</dbReference>
<dbReference type="RefSeq" id="WP_122916373.1">
    <property type="nucleotide sequence ID" value="NZ_RHHQ01000004.1"/>
</dbReference>
<dbReference type="InterPro" id="IPR036291">
    <property type="entry name" value="NAD(P)-bd_dom_sf"/>
</dbReference>
<dbReference type="Gene3D" id="3.40.50.720">
    <property type="entry name" value="NAD(P)-binding Rossmann-like Domain"/>
    <property type="match status" value="1"/>
</dbReference>
<sequence>MHNRFNLTGKTAIVTGAGKGIGRALAVGLAEAGAQVAVVARTASDLDTLVAEIEQKGGKALPIAADLTEQGASEHIVEETLRELGGLHILINNAGMNIRTKALEVTEEEWDRVTDLDLKGTFFMAQAAGKVMCEQRYGRIVNIASVGGLVALRTGVAYGASKGGVIHMTKVLALEWSKFNVTVNAIAPWYFRTALTEKLLNDPAYYNEIISRTPAERVGELEDLIGPAIFLSSDAAAYVSGQTLAVDGGMSIYGF</sequence>
<dbReference type="GO" id="GO:0008206">
    <property type="term" value="P:bile acid metabolic process"/>
    <property type="evidence" value="ECO:0007669"/>
    <property type="project" value="UniProtKB-ARBA"/>
</dbReference>
<dbReference type="OrthoDB" id="9803333at2"/>
<proteinExistence type="inferred from homology"/>
<gene>
    <name evidence="3" type="ORF">EDM56_02845</name>
</gene>
<keyword evidence="4" id="KW-1185">Reference proteome</keyword>
<dbReference type="EMBL" id="RHHQ01000004">
    <property type="protein sequence ID" value="RNB91710.1"/>
    <property type="molecule type" value="Genomic_DNA"/>
</dbReference>
<dbReference type="Pfam" id="PF13561">
    <property type="entry name" value="adh_short_C2"/>
    <property type="match status" value="1"/>
</dbReference>
<dbReference type="PRINTS" id="PR00081">
    <property type="entry name" value="GDHRDH"/>
</dbReference>
<dbReference type="InterPro" id="IPR020904">
    <property type="entry name" value="Sc_DH/Rdtase_CS"/>
</dbReference>
<dbReference type="EC" id="1.1.1.47" evidence="3"/>
<name>A0A3M8DU49_9BACL</name>
<evidence type="ECO:0000256" key="1">
    <source>
        <dbReference type="ARBA" id="ARBA00006484"/>
    </source>
</evidence>
<dbReference type="Proteomes" id="UP000271031">
    <property type="component" value="Unassembled WGS sequence"/>
</dbReference>
<protein>
    <submittedName>
        <fullName evidence="3">Glucose 1-dehydrogenase</fullName>
        <ecNumber evidence="3">1.1.1.47</ecNumber>
    </submittedName>
</protein>
<evidence type="ECO:0000313" key="3">
    <source>
        <dbReference type="EMBL" id="RNB91710.1"/>
    </source>
</evidence>
<dbReference type="FunFam" id="3.40.50.720:FF:000084">
    <property type="entry name" value="Short-chain dehydrogenase reductase"/>
    <property type="match status" value="1"/>
</dbReference>
<organism evidence="3 4">
    <name type="scientific">Brevibacillus fluminis</name>
    <dbReference type="NCBI Taxonomy" id="511487"/>
    <lineage>
        <taxon>Bacteria</taxon>
        <taxon>Bacillati</taxon>
        <taxon>Bacillota</taxon>
        <taxon>Bacilli</taxon>
        <taxon>Bacillales</taxon>
        <taxon>Paenibacillaceae</taxon>
        <taxon>Brevibacillus</taxon>
    </lineage>
</organism>
<evidence type="ECO:0000256" key="2">
    <source>
        <dbReference type="ARBA" id="ARBA00023002"/>
    </source>
</evidence>
<keyword evidence="2 3" id="KW-0560">Oxidoreductase</keyword>